<comment type="caution">
    <text evidence="2">The sequence shown here is derived from an EMBL/GenBank/DDBJ whole genome shotgun (WGS) entry which is preliminary data.</text>
</comment>
<dbReference type="EMBL" id="QPII01000008">
    <property type="protein sequence ID" value="RCV88946.1"/>
    <property type="molecule type" value="Genomic_DNA"/>
</dbReference>
<proteinExistence type="predicted"/>
<dbReference type="OrthoDB" id="7349010at2"/>
<sequence>MRHQHEGNAPRRFTMKASILERLHADHYRYEALLCILDRQLHIAVCQEIPDYRLLYQLFHYLTEQPGEWHHPVEDRLFDRLAERHPESRELLEVLIEEHRRIDIYGRELEVKVRNLDEESEAEMDLTTLNLARAFSELYHHHLYTENHRIFPLLETSLPVTELEDMDLGASLKAPAEGSPSFQRLYRQIAEGRTGLQLGRGEQADFCPLCGAKPQAAPPTS</sequence>
<protein>
    <submittedName>
        <fullName evidence="2">Hemerythrin domain-containing protein</fullName>
    </submittedName>
</protein>
<reference evidence="2 3" key="1">
    <citation type="submission" date="2018-07" db="EMBL/GenBank/DDBJ databases">
        <title>Halomonas montanilacus sp. nov., isolated from Lake Pengyan on Tibetan Plateau.</title>
        <authorList>
            <person name="Lu H."/>
            <person name="Xing P."/>
            <person name="Wu Q."/>
        </authorList>
    </citation>
    <scope>NUCLEOTIDE SEQUENCE [LARGE SCALE GENOMIC DNA]</scope>
    <source>
        <strain evidence="2 3">PYC7W</strain>
    </source>
</reference>
<organism evidence="2 3">
    <name type="scientific">Billgrantia montanilacus</name>
    <dbReference type="NCBI Taxonomy" id="2282305"/>
    <lineage>
        <taxon>Bacteria</taxon>
        <taxon>Pseudomonadati</taxon>
        <taxon>Pseudomonadota</taxon>
        <taxon>Gammaproteobacteria</taxon>
        <taxon>Oceanospirillales</taxon>
        <taxon>Halomonadaceae</taxon>
        <taxon>Billgrantia</taxon>
    </lineage>
</organism>
<evidence type="ECO:0000313" key="3">
    <source>
        <dbReference type="Proteomes" id="UP000252405"/>
    </source>
</evidence>
<dbReference type="InterPro" id="IPR012312">
    <property type="entry name" value="Hemerythrin-like"/>
</dbReference>
<accession>A0A368TX75</accession>
<evidence type="ECO:0000313" key="2">
    <source>
        <dbReference type="EMBL" id="RCV88946.1"/>
    </source>
</evidence>
<keyword evidence="3" id="KW-1185">Reference proteome</keyword>
<gene>
    <name evidence="2" type="ORF">DU505_12660</name>
</gene>
<feature type="domain" description="Hemerythrin-like" evidence="1">
    <location>
        <begin position="19"/>
        <end position="154"/>
    </location>
</feature>
<dbReference type="Gene3D" id="1.20.120.520">
    <property type="entry name" value="nmb1532 protein domain like"/>
    <property type="match status" value="1"/>
</dbReference>
<name>A0A368TX75_9GAMM</name>
<dbReference type="Pfam" id="PF01814">
    <property type="entry name" value="Hemerythrin"/>
    <property type="match status" value="1"/>
</dbReference>
<dbReference type="Proteomes" id="UP000252405">
    <property type="component" value="Unassembled WGS sequence"/>
</dbReference>
<dbReference type="AlphaFoldDB" id="A0A368TX75"/>
<evidence type="ECO:0000259" key="1">
    <source>
        <dbReference type="Pfam" id="PF01814"/>
    </source>
</evidence>